<reference evidence="2 3" key="1">
    <citation type="journal article" date="2015" name="Stand. Genomic Sci.">
        <title>Genomic Encyclopedia of Bacterial and Archaeal Type Strains, Phase III: the genomes of soil and plant-associated and newly described type strains.</title>
        <authorList>
            <person name="Whitman W.B."/>
            <person name="Woyke T."/>
            <person name="Klenk H.P."/>
            <person name="Zhou Y."/>
            <person name="Lilburn T.G."/>
            <person name="Beck B.J."/>
            <person name="De Vos P."/>
            <person name="Vandamme P."/>
            <person name="Eisen J.A."/>
            <person name="Garrity G."/>
            <person name="Hugenholtz P."/>
            <person name="Kyrpides N.C."/>
        </authorList>
    </citation>
    <scope>NUCLEOTIDE SEQUENCE [LARGE SCALE GENOMIC DNA]</scope>
    <source>
        <strain evidence="2 3">CGMCC 1.10136</strain>
    </source>
</reference>
<dbReference type="Pfam" id="PF13416">
    <property type="entry name" value="SBP_bac_8"/>
    <property type="match status" value="1"/>
</dbReference>
<dbReference type="CDD" id="cd13518">
    <property type="entry name" value="PBP2_Fe3_thiamine_like"/>
    <property type="match status" value="1"/>
</dbReference>
<dbReference type="InterPro" id="IPR026045">
    <property type="entry name" value="Ferric-bd"/>
</dbReference>
<dbReference type="SUPFAM" id="SSF53850">
    <property type="entry name" value="Periplasmic binding protein-like II"/>
    <property type="match status" value="1"/>
</dbReference>
<dbReference type="PANTHER" id="PTHR30006">
    <property type="entry name" value="THIAMINE-BINDING PERIPLASMIC PROTEIN-RELATED"/>
    <property type="match status" value="1"/>
</dbReference>
<keyword evidence="1" id="KW-0732">Signal</keyword>
<evidence type="ECO:0000256" key="1">
    <source>
        <dbReference type="ARBA" id="ARBA00022729"/>
    </source>
</evidence>
<dbReference type="EMBL" id="VLKP01000005">
    <property type="protein sequence ID" value="TWI11512.1"/>
    <property type="molecule type" value="Genomic_DNA"/>
</dbReference>
<evidence type="ECO:0000313" key="3">
    <source>
        <dbReference type="Proteomes" id="UP000316471"/>
    </source>
</evidence>
<name>A0A562LV89_9GAMM</name>
<dbReference type="InterPro" id="IPR006059">
    <property type="entry name" value="SBP"/>
</dbReference>
<keyword evidence="3" id="KW-1185">Reference proteome</keyword>
<accession>A0A562LV89</accession>
<dbReference type="Gene3D" id="3.40.190.10">
    <property type="entry name" value="Periplasmic binding protein-like II"/>
    <property type="match status" value="2"/>
</dbReference>
<sequence>MTRMTTALLTGIAAMGILIGCSKDSEAPRQSGEVVIYTSVDEIFARPVAEQFEKETGIRVRLVPDTEETKSTGLLNRLIAEKDRPVADVFWSGDPVRAAILKGKGVSAAYRPPTAAGLPTRYSDPEHHWTGFSARARVLIYNTQLVSEDRKPASVMDLLDDRFKDRACIANPLFGTTSMHAAALFSVLGEAAAKQFFEGFIANGGKFLSSNGEVRRRTATGECAVGLTDTDDFNVARIEGKPVRAVYPDATGMGTLIIPNSVVLIAGAPHADAGKQFIDYLLREETERRLAESEAAQMPVRPGVPVPPHVVPLEQLSPMTVDYAQLAPLLESLSRGYLKQWVDRNLQ</sequence>
<comment type="caution">
    <text evidence="2">The sequence shown here is derived from an EMBL/GenBank/DDBJ whole genome shotgun (WGS) entry which is preliminary data.</text>
</comment>
<dbReference type="PROSITE" id="PS51257">
    <property type="entry name" value="PROKAR_LIPOPROTEIN"/>
    <property type="match status" value="1"/>
</dbReference>
<protein>
    <submittedName>
        <fullName evidence="2">Iron(III) transport system substrate-binding protein</fullName>
    </submittedName>
</protein>
<dbReference type="PANTHER" id="PTHR30006:SF24">
    <property type="entry name" value="SLL0237 PROTEIN"/>
    <property type="match status" value="1"/>
</dbReference>
<dbReference type="Proteomes" id="UP000316471">
    <property type="component" value="Unassembled WGS sequence"/>
</dbReference>
<evidence type="ECO:0000313" key="2">
    <source>
        <dbReference type="EMBL" id="TWI11512.1"/>
    </source>
</evidence>
<dbReference type="RefSeq" id="WP_199747138.1">
    <property type="nucleotide sequence ID" value="NZ_VLKP01000005.1"/>
</dbReference>
<organism evidence="2 3">
    <name type="scientific">Aerolutibacter ruishenii</name>
    <dbReference type="NCBI Taxonomy" id="686800"/>
    <lineage>
        <taxon>Bacteria</taxon>
        <taxon>Pseudomonadati</taxon>
        <taxon>Pseudomonadota</taxon>
        <taxon>Gammaproteobacteria</taxon>
        <taxon>Lysobacterales</taxon>
        <taxon>Lysobacteraceae</taxon>
        <taxon>Aerolutibacter</taxon>
    </lineage>
</organism>
<dbReference type="AlphaFoldDB" id="A0A562LV89"/>
<gene>
    <name evidence="2" type="ORF">IP93_01408</name>
</gene>
<dbReference type="PIRSF" id="PIRSF002825">
    <property type="entry name" value="CfbpA"/>
    <property type="match status" value="1"/>
</dbReference>
<proteinExistence type="predicted"/>